<dbReference type="EMBL" id="BAABDL010000026">
    <property type="protein sequence ID" value="GAA4061504.1"/>
    <property type="molecule type" value="Genomic_DNA"/>
</dbReference>
<dbReference type="Proteomes" id="UP001501734">
    <property type="component" value="Unassembled WGS sequence"/>
</dbReference>
<proteinExistence type="predicted"/>
<organism evidence="2 3">
    <name type="scientific">Amphibacillus indicireducens</name>
    <dbReference type="NCBI Taxonomy" id="1076330"/>
    <lineage>
        <taxon>Bacteria</taxon>
        <taxon>Bacillati</taxon>
        <taxon>Bacillota</taxon>
        <taxon>Bacilli</taxon>
        <taxon>Bacillales</taxon>
        <taxon>Bacillaceae</taxon>
        <taxon>Amphibacillus</taxon>
    </lineage>
</organism>
<keyword evidence="3" id="KW-1185">Reference proteome</keyword>
<name>A0ABP7V830_9BACI</name>
<gene>
    <name evidence="2" type="ORF">GCM10022410_05640</name>
</gene>
<reference evidence="3" key="1">
    <citation type="journal article" date="2019" name="Int. J. Syst. Evol. Microbiol.">
        <title>The Global Catalogue of Microorganisms (GCM) 10K type strain sequencing project: providing services to taxonomists for standard genome sequencing and annotation.</title>
        <authorList>
            <consortium name="The Broad Institute Genomics Platform"/>
            <consortium name="The Broad Institute Genome Sequencing Center for Infectious Disease"/>
            <person name="Wu L."/>
            <person name="Ma J."/>
        </authorList>
    </citation>
    <scope>NUCLEOTIDE SEQUENCE [LARGE SCALE GENOMIC DNA]</scope>
    <source>
        <strain evidence="3">JCM 17250</strain>
    </source>
</reference>
<evidence type="ECO:0000313" key="2">
    <source>
        <dbReference type="EMBL" id="GAA4061504.1"/>
    </source>
</evidence>
<feature type="domain" description="Helicase Helix-turn-helix" evidence="1">
    <location>
        <begin position="252"/>
        <end position="340"/>
    </location>
</feature>
<dbReference type="InterPro" id="IPR029491">
    <property type="entry name" value="Helicase_HTH"/>
</dbReference>
<protein>
    <submittedName>
        <fullName evidence="2">Helix-turn-helix domain-containing protein</fullName>
    </submittedName>
</protein>
<evidence type="ECO:0000259" key="1">
    <source>
        <dbReference type="Pfam" id="PF14493"/>
    </source>
</evidence>
<accession>A0ABP7V830</accession>
<comment type="caution">
    <text evidence="2">The sequence shown here is derived from an EMBL/GenBank/DDBJ whole genome shotgun (WGS) entry which is preliminary data.</text>
</comment>
<sequence length="345" mass="40242">MFNYLLLYGLKQLKGQRSTASLYHIISGRRSTQTIQDAHFYQMTQFYSIYQKLKRVEFDQAISNLIKQDDLIIDDAGVASLTLKSEQTLNARQQPKIINAFNGIESANKAKVFSDRLALTIQTFANLSVENNQFQPINEDLAIQQWVKSYYQSQQDIKLWLINTYHHLTTFLTTIDEKQATIFVNRLSGYRNYGQTIQQLAMKHNLSNHDVHLILAASYHQLIDYIETNQIKFLAQFIPEQEQQTKKFITQSAQQTNRLLNQGYTIDQIIKIRRLKRSTIEDHIVELAYAIPNLNLSNYIETEDLNEILEEIKQINDLRLSQIKQQVGDRYSYFQIRLAIAKASH</sequence>
<dbReference type="Pfam" id="PF14493">
    <property type="entry name" value="HTH_40"/>
    <property type="match status" value="1"/>
</dbReference>
<dbReference type="PIRSF" id="PIRSF021350">
    <property type="entry name" value="UCP021350"/>
    <property type="match status" value="1"/>
</dbReference>
<dbReference type="InterPro" id="IPR008308">
    <property type="entry name" value="YpbB-like"/>
</dbReference>
<dbReference type="RefSeq" id="WP_344910119.1">
    <property type="nucleotide sequence ID" value="NZ_BAABDL010000026.1"/>
</dbReference>
<evidence type="ECO:0000313" key="3">
    <source>
        <dbReference type="Proteomes" id="UP001501734"/>
    </source>
</evidence>